<keyword evidence="2" id="KW-1185">Reference proteome</keyword>
<name>F8Q9F4_SERL3</name>
<dbReference type="Proteomes" id="UP000008063">
    <property type="component" value="Unassembled WGS sequence"/>
</dbReference>
<dbReference type="HOGENOM" id="CLU_196990_0_0_1"/>
<gene>
    <name evidence="1" type="ORF">SERLA73DRAFT_143301</name>
</gene>
<evidence type="ECO:0000313" key="2">
    <source>
        <dbReference type="Proteomes" id="UP000008063"/>
    </source>
</evidence>
<protein>
    <submittedName>
        <fullName evidence="1">Uncharacterized protein</fullName>
    </submittedName>
</protein>
<evidence type="ECO:0000313" key="1">
    <source>
        <dbReference type="EMBL" id="EGN95209.1"/>
    </source>
</evidence>
<reference evidence="2" key="1">
    <citation type="journal article" date="2011" name="Science">
        <title>The plant cell wall-decomposing machinery underlies the functional diversity of forest fungi.</title>
        <authorList>
            <person name="Eastwood D.C."/>
            <person name="Floudas D."/>
            <person name="Binder M."/>
            <person name="Majcherczyk A."/>
            <person name="Schneider P."/>
            <person name="Aerts A."/>
            <person name="Asiegbu F.O."/>
            <person name="Baker S.E."/>
            <person name="Barry K."/>
            <person name="Bendiksby M."/>
            <person name="Blumentritt M."/>
            <person name="Coutinho P.M."/>
            <person name="Cullen D."/>
            <person name="de Vries R.P."/>
            <person name="Gathman A."/>
            <person name="Goodell B."/>
            <person name="Henrissat B."/>
            <person name="Ihrmark K."/>
            <person name="Kauserud H."/>
            <person name="Kohler A."/>
            <person name="LaButti K."/>
            <person name="Lapidus A."/>
            <person name="Lavin J.L."/>
            <person name="Lee Y.-H."/>
            <person name="Lindquist E."/>
            <person name="Lilly W."/>
            <person name="Lucas S."/>
            <person name="Morin E."/>
            <person name="Murat C."/>
            <person name="Oguiza J.A."/>
            <person name="Park J."/>
            <person name="Pisabarro A.G."/>
            <person name="Riley R."/>
            <person name="Rosling A."/>
            <person name="Salamov A."/>
            <person name="Schmidt O."/>
            <person name="Schmutz J."/>
            <person name="Skrede I."/>
            <person name="Stenlid J."/>
            <person name="Wiebenga A."/>
            <person name="Xie X."/>
            <person name="Kuees U."/>
            <person name="Hibbett D.S."/>
            <person name="Hoffmeister D."/>
            <person name="Hoegberg N."/>
            <person name="Martin F."/>
            <person name="Grigoriev I.V."/>
            <person name="Watkinson S.C."/>
        </authorList>
    </citation>
    <scope>NUCLEOTIDE SEQUENCE [LARGE SCALE GENOMIC DNA]</scope>
    <source>
        <strain evidence="2">strain S7.3</strain>
    </source>
</reference>
<dbReference type="InParanoid" id="F8Q9F4"/>
<sequence>MPFRARETVIRDTDNISGLFDAVRKKIFHRTRTSTIRVGASLFVTSSKRDGSAALPVKGSITPMSSTSVTLGRKVHASS</sequence>
<proteinExistence type="predicted"/>
<dbReference type="AlphaFoldDB" id="F8Q9F4"/>
<dbReference type="EMBL" id="GL945486">
    <property type="protein sequence ID" value="EGN95209.1"/>
    <property type="molecule type" value="Genomic_DNA"/>
</dbReference>
<organism evidence="2">
    <name type="scientific">Serpula lacrymans var. lacrymans (strain S7.3)</name>
    <name type="common">Dry rot fungus</name>
    <dbReference type="NCBI Taxonomy" id="936435"/>
    <lineage>
        <taxon>Eukaryota</taxon>
        <taxon>Fungi</taxon>
        <taxon>Dikarya</taxon>
        <taxon>Basidiomycota</taxon>
        <taxon>Agaricomycotina</taxon>
        <taxon>Agaricomycetes</taxon>
        <taxon>Agaricomycetidae</taxon>
        <taxon>Boletales</taxon>
        <taxon>Coniophorineae</taxon>
        <taxon>Serpulaceae</taxon>
        <taxon>Serpula</taxon>
    </lineage>
</organism>
<accession>F8Q9F4</accession>